<keyword evidence="3" id="KW-1185">Reference proteome</keyword>
<organism evidence="2 3">
    <name type="scientific">Wickerhamomyces pijperi</name>
    <name type="common">Yeast</name>
    <name type="synonym">Pichia pijperi</name>
    <dbReference type="NCBI Taxonomy" id="599730"/>
    <lineage>
        <taxon>Eukaryota</taxon>
        <taxon>Fungi</taxon>
        <taxon>Dikarya</taxon>
        <taxon>Ascomycota</taxon>
        <taxon>Saccharomycotina</taxon>
        <taxon>Saccharomycetes</taxon>
        <taxon>Phaffomycetales</taxon>
        <taxon>Wickerhamomycetaceae</taxon>
        <taxon>Wickerhamomyces</taxon>
    </lineage>
</organism>
<gene>
    <name evidence="2" type="ORF">WICPIJ_009538</name>
</gene>
<evidence type="ECO:0000313" key="3">
    <source>
        <dbReference type="Proteomes" id="UP000774326"/>
    </source>
</evidence>
<protein>
    <submittedName>
        <fullName evidence="2">Uncharacterized protein</fullName>
    </submittedName>
</protein>
<dbReference type="Proteomes" id="UP000774326">
    <property type="component" value="Unassembled WGS sequence"/>
</dbReference>
<proteinExistence type="predicted"/>
<reference evidence="2" key="2">
    <citation type="submission" date="2021-01" db="EMBL/GenBank/DDBJ databases">
        <authorList>
            <person name="Schikora-Tamarit M.A."/>
        </authorList>
    </citation>
    <scope>NUCLEOTIDE SEQUENCE</scope>
    <source>
        <strain evidence="2">CBS2887</strain>
    </source>
</reference>
<comment type="caution">
    <text evidence="2">The sequence shown here is derived from an EMBL/GenBank/DDBJ whole genome shotgun (WGS) entry which is preliminary data.</text>
</comment>
<feature type="region of interest" description="Disordered" evidence="1">
    <location>
        <begin position="1"/>
        <end position="35"/>
    </location>
</feature>
<accession>A0A9P8PN92</accession>
<dbReference type="EMBL" id="JAEUBG010005498">
    <property type="protein sequence ID" value="KAH3674580.1"/>
    <property type="molecule type" value="Genomic_DNA"/>
</dbReference>
<evidence type="ECO:0000256" key="1">
    <source>
        <dbReference type="SAM" id="MobiDB-lite"/>
    </source>
</evidence>
<feature type="region of interest" description="Disordered" evidence="1">
    <location>
        <begin position="62"/>
        <end position="98"/>
    </location>
</feature>
<name>A0A9P8PN92_WICPI</name>
<sequence>MPTQSTQNQSLSPEPQAQPPSQPQQQPLLASHPGLTFADLNKFKKPHSYNPLNQPSIEQIREQFSSGNDSHIDQSQEQEATEDQMGTGQTEVTSTIKE</sequence>
<dbReference type="AlphaFoldDB" id="A0A9P8PN92"/>
<evidence type="ECO:0000313" key="2">
    <source>
        <dbReference type="EMBL" id="KAH3674580.1"/>
    </source>
</evidence>
<feature type="compositionally biased region" description="Low complexity" evidence="1">
    <location>
        <begin position="23"/>
        <end position="33"/>
    </location>
</feature>
<reference evidence="2" key="1">
    <citation type="journal article" date="2021" name="Open Biol.">
        <title>Shared evolutionary footprints suggest mitochondrial oxidative damage underlies multiple complex I losses in fungi.</title>
        <authorList>
            <person name="Schikora-Tamarit M.A."/>
            <person name="Marcet-Houben M."/>
            <person name="Nosek J."/>
            <person name="Gabaldon T."/>
        </authorList>
    </citation>
    <scope>NUCLEOTIDE SEQUENCE</scope>
    <source>
        <strain evidence="2">CBS2887</strain>
    </source>
</reference>